<dbReference type="GO" id="GO:0051302">
    <property type="term" value="P:regulation of cell division"/>
    <property type="evidence" value="ECO:0007669"/>
    <property type="project" value="InterPro"/>
</dbReference>
<organism evidence="7 8">
    <name type="scientific">Andreesenia angusta</name>
    <dbReference type="NCBI Taxonomy" id="39480"/>
    <lineage>
        <taxon>Bacteria</taxon>
        <taxon>Bacillati</taxon>
        <taxon>Bacillota</taxon>
        <taxon>Tissierellia</taxon>
        <taxon>Tissierellales</taxon>
        <taxon>Gottschalkiaceae</taxon>
        <taxon>Andreesenia</taxon>
    </lineage>
</organism>
<dbReference type="AlphaFoldDB" id="A0A1S1V7D0"/>
<comment type="similarity">
    <text evidence="5">Belongs to the MinC family.</text>
</comment>
<evidence type="ECO:0000256" key="5">
    <source>
        <dbReference type="HAMAP-Rule" id="MF_00267"/>
    </source>
</evidence>
<dbReference type="SUPFAM" id="SSF63848">
    <property type="entry name" value="Cell-division inhibitor MinC, C-terminal domain"/>
    <property type="match status" value="1"/>
</dbReference>
<evidence type="ECO:0000259" key="6">
    <source>
        <dbReference type="Pfam" id="PF03775"/>
    </source>
</evidence>
<dbReference type="InterPro" id="IPR036145">
    <property type="entry name" value="MinC_C_sf"/>
</dbReference>
<comment type="function">
    <text evidence="5">Cell division inhibitor that blocks the formation of polar Z ring septums. Rapidly oscillates between the poles of the cell to destabilize FtsZ filaments that have formed before they mature into polar Z rings. Prevents FtsZ polymerization.</text>
</comment>
<proteinExistence type="inferred from homology"/>
<accession>A0A1S1V7D0</accession>
<evidence type="ECO:0000256" key="2">
    <source>
        <dbReference type="ARBA" id="ARBA00023210"/>
    </source>
</evidence>
<dbReference type="Pfam" id="PF03775">
    <property type="entry name" value="MinC_C"/>
    <property type="match status" value="1"/>
</dbReference>
<evidence type="ECO:0000256" key="1">
    <source>
        <dbReference type="ARBA" id="ARBA00022618"/>
    </source>
</evidence>
<keyword evidence="2 5" id="KW-0717">Septation</keyword>
<reference evidence="7 8" key="1">
    <citation type="submission" date="2016-09" db="EMBL/GenBank/DDBJ databases">
        <title>Genome sequence of Eubacterium angustum.</title>
        <authorList>
            <person name="Poehlein A."/>
            <person name="Daniel R."/>
        </authorList>
    </citation>
    <scope>NUCLEOTIDE SEQUENCE [LARGE SCALE GENOMIC DNA]</scope>
    <source>
        <strain evidence="7 8">DSM 1989</strain>
    </source>
</reference>
<sequence>MNNKLVNFRGNSDGIIISIKKGEMSGIITEIENKLNESRDFFRGAKVKEISGEELDFDSLKSIEDILVNKYGMVVLDSSEVEIKKNRRKSRAEKSKKIEKGSFVENMLKANSKEGKTKFIEATVRSGQLIEYSGNIVVLGDVNPGGVLSASGNIIVLGALKGIARAGSDGDKEALVAAFSLEPTQLQIADVISRKPDEEVDKPEWPEIAKIQDGMIVIESYLKRNSRK</sequence>
<dbReference type="InterPro" id="IPR013033">
    <property type="entry name" value="MinC"/>
</dbReference>
<evidence type="ECO:0000313" key="7">
    <source>
        <dbReference type="EMBL" id="OHW62503.1"/>
    </source>
</evidence>
<evidence type="ECO:0000256" key="4">
    <source>
        <dbReference type="ARBA" id="ARBA00046874"/>
    </source>
</evidence>
<keyword evidence="8" id="KW-1185">Reference proteome</keyword>
<dbReference type="NCBIfam" id="TIGR01222">
    <property type="entry name" value="minC"/>
    <property type="match status" value="1"/>
</dbReference>
<dbReference type="HAMAP" id="MF_00267">
    <property type="entry name" value="MinC"/>
    <property type="match status" value="1"/>
</dbReference>
<dbReference type="GO" id="GO:1901891">
    <property type="term" value="P:regulation of cell septum assembly"/>
    <property type="evidence" value="ECO:0007669"/>
    <property type="project" value="InterPro"/>
</dbReference>
<dbReference type="EMBL" id="MKIE01000003">
    <property type="protein sequence ID" value="OHW62503.1"/>
    <property type="molecule type" value="Genomic_DNA"/>
</dbReference>
<dbReference type="STRING" id="39480.EUAN_10670"/>
<dbReference type="InterPro" id="IPR016098">
    <property type="entry name" value="CAP/MinC_C"/>
</dbReference>
<feature type="domain" description="Septum formation inhibitor MinC C-terminal" evidence="6">
    <location>
        <begin position="119"/>
        <end position="219"/>
    </location>
</feature>
<dbReference type="Proteomes" id="UP000180254">
    <property type="component" value="Unassembled WGS sequence"/>
</dbReference>
<comment type="subunit">
    <text evidence="4 5">Interacts with MinD and FtsZ.</text>
</comment>
<keyword evidence="1 5" id="KW-0132">Cell division</keyword>
<evidence type="ECO:0000313" key="8">
    <source>
        <dbReference type="Proteomes" id="UP000180254"/>
    </source>
</evidence>
<name>A0A1S1V7D0_9FIRM</name>
<dbReference type="RefSeq" id="WP_071062426.1">
    <property type="nucleotide sequence ID" value="NZ_MKIE01000003.1"/>
</dbReference>
<dbReference type="PANTHER" id="PTHR34108">
    <property type="entry name" value="SEPTUM SITE-DETERMINING PROTEIN MINC"/>
    <property type="match status" value="1"/>
</dbReference>
<dbReference type="PANTHER" id="PTHR34108:SF1">
    <property type="entry name" value="SEPTUM SITE-DETERMINING PROTEIN MINC"/>
    <property type="match status" value="1"/>
</dbReference>
<keyword evidence="3 5" id="KW-0131">Cell cycle</keyword>
<dbReference type="GO" id="GO:0000917">
    <property type="term" value="P:division septum assembly"/>
    <property type="evidence" value="ECO:0007669"/>
    <property type="project" value="UniProtKB-KW"/>
</dbReference>
<gene>
    <name evidence="5 7" type="primary">minC</name>
    <name evidence="7" type="ORF">EUAN_10670</name>
</gene>
<comment type="caution">
    <text evidence="7">The sequence shown here is derived from an EMBL/GenBank/DDBJ whole genome shotgun (WGS) entry which is preliminary data.</text>
</comment>
<protein>
    <recommendedName>
        <fullName evidence="5">Probable septum site-determining protein MinC</fullName>
    </recommendedName>
</protein>
<dbReference type="GO" id="GO:0000902">
    <property type="term" value="P:cell morphogenesis"/>
    <property type="evidence" value="ECO:0007669"/>
    <property type="project" value="InterPro"/>
</dbReference>
<dbReference type="Gene3D" id="2.160.20.70">
    <property type="match status" value="1"/>
</dbReference>
<evidence type="ECO:0000256" key="3">
    <source>
        <dbReference type="ARBA" id="ARBA00023306"/>
    </source>
</evidence>
<dbReference type="InterPro" id="IPR005526">
    <property type="entry name" value="Septum_form_inhib_MinC_C"/>
</dbReference>
<dbReference type="OrthoDB" id="9790810at2"/>